<dbReference type="InterPro" id="IPR050343">
    <property type="entry name" value="RsuA_PseudoU_synthase"/>
</dbReference>
<dbReference type="Pfam" id="PF00849">
    <property type="entry name" value="PseudoU_synth_2"/>
    <property type="match status" value="1"/>
</dbReference>
<reference evidence="7 8" key="1">
    <citation type="submission" date="2022-12" db="EMBL/GenBank/DDBJ databases">
        <title>Chitinophagaceae gen. sp. nov., a new member of the family Chitinophagaceae, isolated from soil in a chemical factory.</title>
        <authorList>
            <person name="Ke Z."/>
        </authorList>
    </citation>
    <scope>NUCLEOTIDE SEQUENCE [LARGE SCALE GENOMIC DNA]</scope>
    <source>
        <strain evidence="7 8">LY-5</strain>
    </source>
</reference>
<dbReference type="EC" id="5.4.99.-" evidence="4"/>
<evidence type="ECO:0000256" key="1">
    <source>
        <dbReference type="ARBA" id="ARBA00008348"/>
    </source>
</evidence>
<organism evidence="7 8">
    <name type="scientific">Polluticaenibacter yanchengensis</name>
    <dbReference type="NCBI Taxonomy" id="3014562"/>
    <lineage>
        <taxon>Bacteria</taxon>
        <taxon>Pseudomonadati</taxon>
        <taxon>Bacteroidota</taxon>
        <taxon>Chitinophagia</taxon>
        <taxon>Chitinophagales</taxon>
        <taxon>Chitinophagaceae</taxon>
        <taxon>Polluticaenibacter</taxon>
    </lineage>
</organism>
<dbReference type="SUPFAM" id="SSF55120">
    <property type="entry name" value="Pseudouridine synthase"/>
    <property type="match status" value="1"/>
</dbReference>
<dbReference type="InterPro" id="IPR020094">
    <property type="entry name" value="TruA/RsuA/RluB/E/F_N"/>
</dbReference>
<keyword evidence="2 4" id="KW-0413">Isomerase</keyword>
<dbReference type="InterPro" id="IPR042092">
    <property type="entry name" value="PsdUridine_s_RsuA/RluB/E/F_cat"/>
</dbReference>
<dbReference type="Gene3D" id="3.10.290.10">
    <property type="entry name" value="RNA-binding S4 domain"/>
    <property type="match status" value="1"/>
</dbReference>
<dbReference type="InterPro" id="IPR020103">
    <property type="entry name" value="PsdUridine_synth_cat_dom_sf"/>
</dbReference>
<name>A0ABT4UGD5_9BACT</name>
<evidence type="ECO:0000313" key="8">
    <source>
        <dbReference type="Proteomes" id="UP001210231"/>
    </source>
</evidence>
<feature type="compositionally biased region" description="Basic and acidic residues" evidence="5">
    <location>
        <begin position="82"/>
        <end position="120"/>
    </location>
</feature>
<dbReference type="NCBIfam" id="TIGR00093">
    <property type="entry name" value="pseudouridine synthase"/>
    <property type="match status" value="1"/>
</dbReference>
<dbReference type="InterPro" id="IPR018496">
    <property type="entry name" value="PsdUridine_synth_RsuA/RluB_CS"/>
</dbReference>
<dbReference type="SUPFAM" id="SSF55174">
    <property type="entry name" value="Alpha-L RNA-binding motif"/>
    <property type="match status" value="1"/>
</dbReference>
<proteinExistence type="inferred from homology"/>
<dbReference type="SMART" id="SM00363">
    <property type="entry name" value="S4"/>
    <property type="match status" value="1"/>
</dbReference>
<comment type="similarity">
    <text evidence="1 4">Belongs to the pseudouridine synthase RsuA family.</text>
</comment>
<dbReference type="Pfam" id="PF01479">
    <property type="entry name" value="S4"/>
    <property type="match status" value="1"/>
</dbReference>
<dbReference type="Gene3D" id="3.30.70.580">
    <property type="entry name" value="Pseudouridine synthase I, catalytic domain, N-terminal subdomain"/>
    <property type="match status" value="1"/>
</dbReference>
<evidence type="ECO:0000256" key="3">
    <source>
        <dbReference type="PROSITE-ProRule" id="PRU00182"/>
    </source>
</evidence>
<dbReference type="PROSITE" id="PS01149">
    <property type="entry name" value="PSI_RSU"/>
    <property type="match status" value="1"/>
</dbReference>
<comment type="caution">
    <text evidence="7">The sequence shown here is derived from an EMBL/GenBank/DDBJ whole genome shotgun (WGS) entry which is preliminary data.</text>
</comment>
<dbReference type="Proteomes" id="UP001210231">
    <property type="component" value="Unassembled WGS sequence"/>
</dbReference>
<keyword evidence="3" id="KW-0694">RNA-binding</keyword>
<dbReference type="InterPro" id="IPR006145">
    <property type="entry name" value="PsdUridine_synth_RsuA/RluA"/>
</dbReference>
<feature type="compositionally biased region" description="Basic and acidic residues" evidence="5">
    <location>
        <begin position="9"/>
        <end position="76"/>
    </location>
</feature>
<protein>
    <recommendedName>
        <fullName evidence="4">Pseudouridine synthase</fullName>
        <ecNumber evidence="4">5.4.99.-</ecNumber>
    </recommendedName>
</protein>
<feature type="region of interest" description="Disordered" evidence="5">
    <location>
        <begin position="1"/>
        <end position="120"/>
    </location>
</feature>
<evidence type="ECO:0000256" key="2">
    <source>
        <dbReference type="ARBA" id="ARBA00023235"/>
    </source>
</evidence>
<dbReference type="PROSITE" id="PS50889">
    <property type="entry name" value="S4"/>
    <property type="match status" value="1"/>
</dbReference>
<dbReference type="InterPro" id="IPR036986">
    <property type="entry name" value="S4_RNA-bd_sf"/>
</dbReference>
<gene>
    <name evidence="7" type="ORF">O3P16_03670</name>
</gene>
<sequence length="420" mass="47645">MSKNNFGKFMDKGPKGAKLKEQIKQEKRAVKKERAAFFDAKKREERAKKQEQKEAFKFEKSQVKDIKNADKPDKKDSRKKAGKPDHKVEKPVVKTEKKAAVKEAKVVTPKKETTAPAKQEKPLKTRTFKKDFNTKKGTPVENDPGLPFKRKALKPIDEDKLKKAVTKKPKKAVAEEDSSFPLNKFIAHGGVCSRRDAGDIVKAGKVKVNGVVITEPGYKVQEEDKVTINGKRIVASRNFVYILLNKPKDYITTADDPQGRKTVMDLIKTATSERVYPVGRLDRNTSGVLLLTNDGELAQQLTHPSYEVRKIYEAKLDRSLTKQDFEKLLTGFELEDGRAVADSVAYADSKDKSVIGIEIHNGKNRIVRRMFEHLGYDIKGLDRVMFANLTKKNVDRGKYRLLNEKEVRLLKFFKSAGQKK</sequence>
<dbReference type="CDD" id="cd02870">
    <property type="entry name" value="PseudoU_synth_RsuA_like"/>
    <property type="match status" value="1"/>
</dbReference>
<dbReference type="InterPro" id="IPR002942">
    <property type="entry name" value="S4_RNA-bd"/>
</dbReference>
<evidence type="ECO:0000313" key="7">
    <source>
        <dbReference type="EMBL" id="MDA3613892.1"/>
    </source>
</evidence>
<dbReference type="PANTHER" id="PTHR47683">
    <property type="entry name" value="PSEUDOURIDINE SYNTHASE FAMILY PROTEIN-RELATED"/>
    <property type="match status" value="1"/>
</dbReference>
<accession>A0ABT4UGD5</accession>
<keyword evidence="8" id="KW-1185">Reference proteome</keyword>
<dbReference type="InterPro" id="IPR000748">
    <property type="entry name" value="PsdUridine_synth_RsuA/RluB/E/F"/>
</dbReference>
<dbReference type="PANTHER" id="PTHR47683:SF2">
    <property type="entry name" value="RNA-BINDING S4 DOMAIN-CONTAINING PROTEIN"/>
    <property type="match status" value="1"/>
</dbReference>
<evidence type="ECO:0000259" key="6">
    <source>
        <dbReference type="SMART" id="SM00363"/>
    </source>
</evidence>
<dbReference type="RefSeq" id="WP_407030222.1">
    <property type="nucleotide sequence ID" value="NZ_JAQGEF010000003.1"/>
</dbReference>
<feature type="domain" description="RNA-binding S4" evidence="6">
    <location>
        <begin position="180"/>
        <end position="238"/>
    </location>
</feature>
<evidence type="ECO:0000256" key="4">
    <source>
        <dbReference type="RuleBase" id="RU003887"/>
    </source>
</evidence>
<dbReference type="CDD" id="cd00165">
    <property type="entry name" value="S4"/>
    <property type="match status" value="1"/>
</dbReference>
<dbReference type="Gene3D" id="3.30.70.1560">
    <property type="entry name" value="Alpha-L RNA-binding motif"/>
    <property type="match status" value="1"/>
</dbReference>
<evidence type="ECO:0000256" key="5">
    <source>
        <dbReference type="SAM" id="MobiDB-lite"/>
    </source>
</evidence>
<dbReference type="EMBL" id="JAQGEF010000003">
    <property type="protein sequence ID" value="MDA3613892.1"/>
    <property type="molecule type" value="Genomic_DNA"/>
</dbReference>